<dbReference type="InterPro" id="IPR016181">
    <property type="entry name" value="Acyl_CoA_acyltransferase"/>
</dbReference>
<keyword evidence="2" id="KW-0808">Transferase</keyword>
<dbReference type="AlphaFoldDB" id="A0A4Y9A945"/>
<gene>
    <name evidence="2" type="ORF">E4U82_17940</name>
</gene>
<dbReference type="SUPFAM" id="SSF55729">
    <property type="entry name" value="Acyl-CoA N-acyltransferases (Nat)"/>
    <property type="match status" value="1"/>
</dbReference>
<organism evidence="2 3">
    <name type="scientific">Lentibacillus salicampi</name>
    <dbReference type="NCBI Taxonomy" id="175306"/>
    <lineage>
        <taxon>Bacteria</taxon>
        <taxon>Bacillati</taxon>
        <taxon>Bacillota</taxon>
        <taxon>Bacilli</taxon>
        <taxon>Bacillales</taxon>
        <taxon>Bacillaceae</taxon>
        <taxon>Lentibacillus</taxon>
    </lineage>
</organism>
<dbReference type="Proteomes" id="UP000298484">
    <property type="component" value="Unassembled WGS sequence"/>
</dbReference>
<keyword evidence="3" id="KW-1185">Reference proteome</keyword>
<dbReference type="Gene3D" id="3.40.630.30">
    <property type="match status" value="1"/>
</dbReference>
<reference evidence="2 3" key="1">
    <citation type="submission" date="2019-03" db="EMBL/GenBank/DDBJ databases">
        <title>Genome sequence of Lentibacillus salicampi ATCC BAA-719.</title>
        <authorList>
            <person name="Maclea K.S."/>
            <person name="Simoes Junior M."/>
        </authorList>
    </citation>
    <scope>NUCLEOTIDE SEQUENCE [LARGE SCALE GENOMIC DNA]</scope>
    <source>
        <strain evidence="2 3">ATCC BAA-719</strain>
    </source>
</reference>
<accession>A0A4Y9A945</accession>
<dbReference type="Pfam" id="PF00583">
    <property type="entry name" value="Acetyltransf_1"/>
    <property type="match status" value="1"/>
</dbReference>
<evidence type="ECO:0000313" key="2">
    <source>
        <dbReference type="EMBL" id="TFJ91390.1"/>
    </source>
</evidence>
<dbReference type="RefSeq" id="WP_135111579.1">
    <property type="nucleotide sequence ID" value="NZ_SRHY01000055.1"/>
</dbReference>
<sequence>MWKGSVTIQSFHEHDADLNRIGKLFCRTFTGDHYSDSELEDAVSNITKHAGYEGFKGLKAKNQDDRLIGFAYGYFSLPHQFYRKRLELQLTPEQTAKWLSDCFEFVEMAVNPGYRRRRVGGHLHDKLLENSPQKTSVLTTSVDNFPAIQLYKQKGWEVVKADAAVISESQLQVIMGKGLS</sequence>
<dbReference type="PROSITE" id="PS51186">
    <property type="entry name" value="GNAT"/>
    <property type="match status" value="1"/>
</dbReference>
<feature type="domain" description="N-acetyltransferase" evidence="1">
    <location>
        <begin position="6"/>
        <end position="180"/>
    </location>
</feature>
<evidence type="ECO:0000313" key="3">
    <source>
        <dbReference type="Proteomes" id="UP000298484"/>
    </source>
</evidence>
<protein>
    <submittedName>
        <fullName evidence="2">GNAT family N-acetyltransferase</fullName>
    </submittedName>
</protein>
<dbReference type="OrthoDB" id="3692150at2"/>
<dbReference type="EMBL" id="SRHY01000055">
    <property type="protein sequence ID" value="TFJ91390.1"/>
    <property type="molecule type" value="Genomic_DNA"/>
</dbReference>
<evidence type="ECO:0000259" key="1">
    <source>
        <dbReference type="PROSITE" id="PS51186"/>
    </source>
</evidence>
<name>A0A4Y9A945_9BACI</name>
<proteinExistence type="predicted"/>
<comment type="caution">
    <text evidence="2">The sequence shown here is derived from an EMBL/GenBank/DDBJ whole genome shotgun (WGS) entry which is preliminary data.</text>
</comment>
<dbReference type="GO" id="GO:0016747">
    <property type="term" value="F:acyltransferase activity, transferring groups other than amino-acyl groups"/>
    <property type="evidence" value="ECO:0007669"/>
    <property type="project" value="InterPro"/>
</dbReference>
<dbReference type="InterPro" id="IPR000182">
    <property type="entry name" value="GNAT_dom"/>
</dbReference>